<evidence type="ECO:0000256" key="4">
    <source>
        <dbReference type="ARBA" id="ARBA00022842"/>
    </source>
</evidence>
<comment type="caution">
    <text evidence="5">The sequence shown here is derived from an EMBL/GenBank/DDBJ whole genome shotgun (WGS) entry which is preliminary data.</text>
</comment>
<keyword evidence="6" id="KW-1185">Reference proteome</keyword>
<keyword evidence="2 5" id="KW-0808">Transferase</keyword>
<dbReference type="Gene3D" id="3.40.50.150">
    <property type="entry name" value="Vaccinia Virus protein VP39"/>
    <property type="match status" value="1"/>
</dbReference>
<dbReference type="GO" id="GO:0046872">
    <property type="term" value="F:metal ion binding"/>
    <property type="evidence" value="ECO:0007669"/>
    <property type="project" value="UniProtKB-KW"/>
</dbReference>
<dbReference type="InterPro" id="IPR029063">
    <property type="entry name" value="SAM-dependent_MTases_sf"/>
</dbReference>
<dbReference type="InterPro" id="IPR042086">
    <property type="entry name" value="MeTrfase_capping"/>
</dbReference>
<dbReference type="SUPFAM" id="SSF53335">
    <property type="entry name" value="S-adenosyl-L-methionine-dependent methyltransferases"/>
    <property type="match status" value="1"/>
</dbReference>
<keyword evidence="3" id="KW-0479">Metal-binding</keyword>
<dbReference type="GO" id="GO:0032259">
    <property type="term" value="P:methylation"/>
    <property type="evidence" value="ECO:0007669"/>
    <property type="project" value="UniProtKB-KW"/>
</dbReference>
<gene>
    <name evidence="5" type="ORF">EPI10_021631</name>
</gene>
<dbReference type="GO" id="GO:0008168">
    <property type="term" value="F:methyltransferase activity"/>
    <property type="evidence" value="ECO:0007669"/>
    <property type="project" value="UniProtKB-KW"/>
</dbReference>
<protein>
    <submittedName>
        <fullName evidence="5">Salicylate/benzoate carboxyl methyltransferase-like</fullName>
    </submittedName>
</protein>
<dbReference type="OrthoDB" id="979536at2759"/>
<dbReference type="InterPro" id="IPR005299">
    <property type="entry name" value="MeTrfase_7"/>
</dbReference>
<evidence type="ECO:0000256" key="3">
    <source>
        <dbReference type="ARBA" id="ARBA00022723"/>
    </source>
</evidence>
<evidence type="ECO:0000256" key="2">
    <source>
        <dbReference type="ARBA" id="ARBA00022679"/>
    </source>
</evidence>
<reference evidence="5" key="1">
    <citation type="submission" date="2019-08" db="EMBL/GenBank/DDBJ databases">
        <authorList>
            <person name="Liu F."/>
        </authorList>
    </citation>
    <scope>NUCLEOTIDE SEQUENCE [LARGE SCALE GENOMIC DNA]</scope>
    <source>
        <strain evidence="5">PA1801</strain>
        <tissue evidence="5">Leaf</tissue>
    </source>
</reference>
<accession>A0A5B6WIV7</accession>
<dbReference type="Pfam" id="PF03492">
    <property type="entry name" value="Methyltransf_7"/>
    <property type="match status" value="2"/>
</dbReference>
<organism evidence="5 6">
    <name type="scientific">Gossypium australe</name>
    <dbReference type="NCBI Taxonomy" id="47621"/>
    <lineage>
        <taxon>Eukaryota</taxon>
        <taxon>Viridiplantae</taxon>
        <taxon>Streptophyta</taxon>
        <taxon>Embryophyta</taxon>
        <taxon>Tracheophyta</taxon>
        <taxon>Spermatophyta</taxon>
        <taxon>Magnoliopsida</taxon>
        <taxon>eudicotyledons</taxon>
        <taxon>Gunneridae</taxon>
        <taxon>Pentapetalae</taxon>
        <taxon>rosids</taxon>
        <taxon>malvids</taxon>
        <taxon>Malvales</taxon>
        <taxon>Malvaceae</taxon>
        <taxon>Malvoideae</taxon>
        <taxon>Gossypium</taxon>
    </lineage>
</organism>
<dbReference type="PANTHER" id="PTHR31009">
    <property type="entry name" value="S-ADENOSYL-L-METHIONINE:CARBOXYL METHYLTRANSFERASE FAMILY PROTEIN"/>
    <property type="match status" value="1"/>
</dbReference>
<evidence type="ECO:0000256" key="1">
    <source>
        <dbReference type="ARBA" id="ARBA00022603"/>
    </source>
</evidence>
<proteinExistence type="predicted"/>
<dbReference type="Proteomes" id="UP000325315">
    <property type="component" value="Unassembled WGS sequence"/>
</dbReference>
<evidence type="ECO:0000313" key="5">
    <source>
        <dbReference type="EMBL" id="KAA3481254.1"/>
    </source>
</evidence>
<dbReference type="Gene3D" id="1.10.1200.270">
    <property type="entry name" value="Methyltransferase, alpha-helical capping domain"/>
    <property type="match status" value="1"/>
</dbReference>
<keyword evidence="1 5" id="KW-0489">Methyltransferase</keyword>
<evidence type="ECO:0000313" key="6">
    <source>
        <dbReference type="Proteomes" id="UP000325315"/>
    </source>
</evidence>
<keyword evidence="4" id="KW-0460">Magnesium</keyword>
<sequence>MAEAMKEVMLKLRPIIEESSTLKFSNTVPTYMKVADLGRFSGPNTFMTISHIIDTVHGIFQQEHLKLPKFKVLLNDLPENDFNAVFKSVPGFFERLKKEKRDIMQKRCFTRGVAGSFYHRMRSPVGWRTIRGTYIWQDQVLPKFYKLMWTNFRNTFTSFLSMRSKEMIPQGQMVLTLIARKNPNPYDEGYRLELLAKSLLDLVAQGVIKEADVDSYLAKKKWLSLLRGKYLLKLTSSKFFTEQLRNKDLGFNFYKKMGKNIANTMRAILEPILYCHFGDAIIEEGLQQMQQIL</sequence>
<dbReference type="EMBL" id="SMMG02000003">
    <property type="protein sequence ID" value="KAA3481254.1"/>
    <property type="molecule type" value="Genomic_DNA"/>
</dbReference>
<name>A0A5B6WIV7_9ROSI</name>
<dbReference type="AlphaFoldDB" id="A0A5B6WIV7"/>